<evidence type="ECO:0000256" key="3">
    <source>
        <dbReference type="ARBA" id="ARBA00022989"/>
    </source>
</evidence>
<evidence type="ECO:0008006" key="8">
    <source>
        <dbReference type="Google" id="ProtNLM"/>
    </source>
</evidence>
<dbReference type="FunFam" id="1.20.1250.20:FF:000289">
    <property type="entry name" value="Acetyl-coenzyme A transporter 1"/>
    <property type="match status" value="1"/>
</dbReference>
<feature type="transmembrane region" description="Helical" evidence="5">
    <location>
        <begin position="488"/>
        <end position="508"/>
    </location>
</feature>
<dbReference type="STRING" id="1314783.A0A165SCW6"/>
<evidence type="ECO:0000256" key="2">
    <source>
        <dbReference type="ARBA" id="ARBA00022692"/>
    </source>
</evidence>
<dbReference type="OrthoDB" id="6415790at2759"/>
<evidence type="ECO:0000313" key="6">
    <source>
        <dbReference type="EMBL" id="KZT71812.1"/>
    </source>
</evidence>
<name>A0A165SCW6_9APHY</name>
<feature type="transmembrane region" description="Helical" evidence="5">
    <location>
        <begin position="377"/>
        <end position="400"/>
    </location>
</feature>
<dbReference type="AlphaFoldDB" id="A0A165SCW6"/>
<feature type="transmembrane region" description="Helical" evidence="5">
    <location>
        <begin position="158"/>
        <end position="179"/>
    </location>
</feature>
<dbReference type="PANTHER" id="PTHR12778">
    <property type="entry name" value="SOLUTE CARRIER FAMILY 33 ACETYL-COA TRANSPORTER -RELATED"/>
    <property type="match status" value="1"/>
</dbReference>
<dbReference type="EMBL" id="KV429044">
    <property type="protein sequence ID" value="KZT71812.1"/>
    <property type="molecule type" value="Genomic_DNA"/>
</dbReference>
<accession>A0A165SCW6</accession>
<dbReference type="Proteomes" id="UP000076727">
    <property type="component" value="Unassembled WGS sequence"/>
</dbReference>
<comment type="subcellular location">
    <subcellularLocation>
        <location evidence="1">Membrane</location>
        <topology evidence="1">Multi-pass membrane protein</topology>
    </subcellularLocation>
</comment>
<proteinExistence type="predicted"/>
<dbReference type="GO" id="GO:0008521">
    <property type="term" value="F:acetyl-CoA transmembrane transporter activity"/>
    <property type="evidence" value="ECO:0007669"/>
    <property type="project" value="InterPro"/>
</dbReference>
<keyword evidence="3 5" id="KW-1133">Transmembrane helix</keyword>
<dbReference type="SUPFAM" id="SSF103473">
    <property type="entry name" value="MFS general substrate transporter"/>
    <property type="match status" value="1"/>
</dbReference>
<feature type="transmembrane region" description="Helical" evidence="5">
    <location>
        <begin position="348"/>
        <end position="371"/>
    </location>
</feature>
<dbReference type="InterPro" id="IPR024371">
    <property type="entry name" value="AcetylCoA_trans_1-like"/>
</dbReference>
<keyword evidence="4 5" id="KW-0472">Membrane</keyword>
<dbReference type="InterPro" id="IPR004752">
    <property type="entry name" value="AmpG_permease/AT-1"/>
</dbReference>
<keyword evidence="7" id="KW-1185">Reference proteome</keyword>
<feature type="transmembrane region" description="Helical" evidence="5">
    <location>
        <begin position="128"/>
        <end position="146"/>
    </location>
</feature>
<organism evidence="6 7">
    <name type="scientific">Daedalea quercina L-15889</name>
    <dbReference type="NCBI Taxonomy" id="1314783"/>
    <lineage>
        <taxon>Eukaryota</taxon>
        <taxon>Fungi</taxon>
        <taxon>Dikarya</taxon>
        <taxon>Basidiomycota</taxon>
        <taxon>Agaricomycotina</taxon>
        <taxon>Agaricomycetes</taxon>
        <taxon>Polyporales</taxon>
        <taxon>Fomitopsis</taxon>
    </lineage>
</organism>
<keyword evidence="2 5" id="KW-0812">Transmembrane</keyword>
<sequence length="527" mass="58987">MRIAPLDDAEVELSLLSPHAREESESSSETLVVEDIDVDEESVKPVLKKRRATWKEKKGMILLTCLFLSQGVPLGLVTGSLPFLLRSRLTYSQLATFSLCAYPYSLKLLWSPLVDALYFPSIGRRKSWLMPLQLLSGTIMLILSFYGDHMLDNAVDYLYVLTAAFTFLIMTIATQDIAVDGWALTLLSERHKSYIPTCQTIGLSTGSLLSYTGFLAFNSETFAAKYHIPRLTLGAYCMFCAILSYTLTVWLFFENEKDVEEEGDMSLKAIYLKMWEVMKLRHVQTLLVLLLVAKIGFQADSAVSTLKMVEKGFSKEDLSLTVLISFPFQIWGGWLAGRWSKGERPLRAWMHAYWPAFALVLLSTLTVYWFPHPPIPLGWYVFIIAQSIVSSLVMTVQFGGMTAFHTRISDPVAGGTYMTLFATFNNLGLLWPRYFVLKGVDLFTVAACSVAATSSLEQSTTPASCVTKEEKIACTALGGTCDIKQDGYYVMSAVCLGVGIILLIFFMIPTARRLQSIPPREWRVRSS</sequence>
<dbReference type="Pfam" id="PF13000">
    <property type="entry name" value="Acatn"/>
    <property type="match status" value="2"/>
</dbReference>
<feature type="transmembrane region" description="Helical" evidence="5">
    <location>
        <begin position="231"/>
        <end position="253"/>
    </location>
</feature>
<dbReference type="PANTHER" id="PTHR12778:SF9">
    <property type="entry name" value="ACETYL-COENZYME A TRANSPORTER 1"/>
    <property type="match status" value="1"/>
</dbReference>
<feature type="transmembrane region" description="Helical" evidence="5">
    <location>
        <begin position="200"/>
        <end position="219"/>
    </location>
</feature>
<evidence type="ECO:0000256" key="4">
    <source>
        <dbReference type="ARBA" id="ARBA00023136"/>
    </source>
</evidence>
<evidence type="ECO:0000313" key="7">
    <source>
        <dbReference type="Proteomes" id="UP000076727"/>
    </source>
</evidence>
<feature type="transmembrane region" description="Helical" evidence="5">
    <location>
        <begin position="412"/>
        <end position="431"/>
    </location>
</feature>
<reference evidence="6 7" key="1">
    <citation type="journal article" date="2016" name="Mol. Biol. Evol.">
        <title>Comparative Genomics of Early-Diverging Mushroom-Forming Fungi Provides Insights into the Origins of Lignocellulose Decay Capabilities.</title>
        <authorList>
            <person name="Nagy L.G."/>
            <person name="Riley R."/>
            <person name="Tritt A."/>
            <person name="Adam C."/>
            <person name="Daum C."/>
            <person name="Floudas D."/>
            <person name="Sun H."/>
            <person name="Yadav J.S."/>
            <person name="Pangilinan J."/>
            <person name="Larsson K.H."/>
            <person name="Matsuura K."/>
            <person name="Barry K."/>
            <person name="Labutti K."/>
            <person name="Kuo R."/>
            <person name="Ohm R.A."/>
            <person name="Bhattacharya S.S."/>
            <person name="Shirouzu T."/>
            <person name="Yoshinaga Y."/>
            <person name="Martin F.M."/>
            <person name="Grigoriev I.V."/>
            <person name="Hibbett D.S."/>
        </authorList>
    </citation>
    <scope>NUCLEOTIDE SEQUENCE [LARGE SCALE GENOMIC DNA]</scope>
    <source>
        <strain evidence="6 7">L-15889</strain>
    </source>
</reference>
<dbReference type="GO" id="GO:0016020">
    <property type="term" value="C:membrane"/>
    <property type="evidence" value="ECO:0007669"/>
    <property type="project" value="UniProtKB-SubCell"/>
</dbReference>
<evidence type="ECO:0000256" key="1">
    <source>
        <dbReference type="ARBA" id="ARBA00004141"/>
    </source>
</evidence>
<evidence type="ECO:0000256" key="5">
    <source>
        <dbReference type="SAM" id="Phobius"/>
    </source>
</evidence>
<gene>
    <name evidence="6" type="ORF">DAEQUDRAFT_749809</name>
</gene>
<dbReference type="Gene3D" id="1.20.1250.20">
    <property type="entry name" value="MFS general substrate transporter like domains"/>
    <property type="match status" value="1"/>
</dbReference>
<dbReference type="GO" id="GO:0035348">
    <property type="term" value="P:acetyl-CoA transmembrane transport"/>
    <property type="evidence" value="ECO:0007669"/>
    <property type="project" value="InterPro"/>
</dbReference>
<feature type="transmembrane region" description="Helical" evidence="5">
    <location>
        <begin position="59"/>
        <end position="81"/>
    </location>
</feature>
<dbReference type="InterPro" id="IPR036259">
    <property type="entry name" value="MFS_trans_sf"/>
</dbReference>
<protein>
    <recommendedName>
        <fullName evidence="8">MFS general substrate transporter</fullName>
    </recommendedName>
</protein>
<feature type="transmembrane region" description="Helical" evidence="5">
    <location>
        <begin position="280"/>
        <end position="298"/>
    </location>
</feature>
<feature type="transmembrane region" description="Helical" evidence="5">
    <location>
        <begin position="318"/>
        <end position="336"/>
    </location>
</feature>